<dbReference type="Pfam" id="PF08125">
    <property type="entry name" value="Mannitol_dh_C"/>
    <property type="match status" value="1"/>
</dbReference>
<dbReference type="Pfam" id="PF01232">
    <property type="entry name" value="Mannitol_dh"/>
    <property type="match status" value="1"/>
</dbReference>
<dbReference type="InterPro" id="IPR013131">
    <property type="entry name" value="Mannitol_DH_N"/>
</dbReference>
<dbReference type="STRING" id="1156935.QWE_06838"/>
<organism evidence="4 5">
    <name type="scientific">Agrobacterium albertimagni AOL15</name>
    <dbReference type="NCBI Taxonomy" id="1156935"/>
    <lineage>
        <taxon>Bacteria</taxon>
        <taxon>Pseudomonadati</taxon>
        <taxon>Pseudomonadota</taxon>
        <taxon>Alphaproteobacteria</taxon>
        <taxon>Hyphomicrobiales</taxon>
        <taxon>Rhizobiaceae</taxon>
        <taxon>Rhizobium/Agrobacterium group</taxon>
        <taxon>Agrobacterium</taxon>
    </lineage>
</organism>
<dbReference type="SUPFAM" id="SSF48179">
    <property type="entry name" value="6-phosphogluconate dehydrogenase C-terminal domain-like"/>
    <property type="match status" value="1"/>
</dbReference>
<keyword evidence="1" id="KW-0560">Oxidoreductase</keyword>
<dbReference type="InterPro" id="IPR013328">
    <property type="entry name" value="6PGD_dom2"/>
</dbReference>
<dbReference type="InterPro" id="IPR036291">
    <property type="entry name" value="NAD(P)-bd_dom_sf"/>
</dbReference>
<dbReference type="SUPFAM" id="SSF51735">
    <property type="entry name" value="NAD(P)-binding Rossmann-fold domains"/>
    <property type="match status" value="1"/>
</dbReference>
<evidence type="ECO:0000313" key="4">
    <source>
        <dbReference type="EMBL" id="EKF60763.1"/>
    </source>
</evidence>
<keyword evidence="5" id="KW-1185">Reference proteome</keyword>
<feature type="domain" description="Mannitol dehydrogenase N-terminal" evidence="2">
    <location>
        <begin position="28"/>
        <end position="274"/>
    </location>
</feature>
<reference evidence="4 5" key="1">
    <citation type="journal article" date="2012" name="J. Bacteriol.">
        <title>Draft Genome Sequence of Agrobacterium albertimagni Strain AOL15.</title>
        <authorList>
            <person name="Trimble W.L."/>
            <person name="Phung le T."/>
            <person name="Meyer F."/>
            <person name="Gilbert J.A."/>
            <person name="Silver S."/>
        </authorList>
    </citation>
    <scope>NUCLEOTIDE SEQUENCE [LARGE SCALE GENOMIC DNA]</scope>
    <source>
        <strain evidence="4 5">AOL15</strain>
    </source>
</reference>
<dbReference type="Proteomes" id="UP000007123">
    <property type="component" value="Unassembled WGS sequence"/>
</dbReference>
<dbReference type="OrthoDB" id="271711at2"/>
<dbReference type="Gene3D" id="1.10.1040.10">
    <property type="entry name" value="N-(1-d-carboxylethyl)-l-norvaline Dehydrogenase, domain 2"/>
    <property type="match status" value="1"/>
</dbReference>
<comment type="caution">
    <text evidence="4">The sequence shown here is derived from an EMBL/GenBank/DDBJ whole genome shotgun (WGS) entry which is preliminary data.</text>
</comment>
<dbReference type="PANTHER" id="PTHR43362">
    <property type="entry name" value="MANNITOL DEHYDROGENASE DSF1-RELATED"/>
    <property type="match status" value="1"/>
</dbReference>
<evidence type="ECO:0000313" key="5">
    <source>
        <dbReference type="Proteomes" id="UP000007123"/>
    </source>
</evidence>
<dbReference type="InterPro" id="IPR000669">
    <property type="entry name" value="Mannitol_DH"/>
</dbReference>
<dbReference type="InterPro" id="IPR013118">
    <property type="entry name" value="Mannitol_DH_C"/>
</dbReference>
<sequence length="476" mass="51626">MLQRLSSTTGLPDTVRQPQFDRTKLKPGIVHIGIGAFHRAHQAVFTQRALEAEFGPWGIIAVNLRSAEPVEALANQDGLYSITTRSEAGDQSEVIGATVDWICAASDRARVLSALADPAIRLVTITVSEKAYGLDPTTGGLDRAHQAVVADLETPNAPVGVLGFLVEGLALRRAAGLPPYTVLCCDNLPSNGKVVRRLVLEMAQLRDPALADWIAEKGRFPCSMVDRIVPAATDTTRLRAERLLGTHDALAIDTEPFMQWVIEDDFISGRPSWEAGGAIFTDEVEPYEKMKLRLLNGTHTLLAHLGILANLDYIRDVMAVPDLAAKARLHMEEVVSTLDPVPGIDLPAYIDELLARFSNPTIDHRNLQIALDTTQKLPQRLLAPTVEMLAKGQTAVTTAYAVGVWIASVKKRADCDDPRRSEVLEAAARIDAIDPAGPFFSIPGLFPPELSAASDWRDNVNAAILSFWHSGAAGPR</sequence>
<dbReference type="InterPro" id="IPR050988">
    <property type="entry name" value="Mannitol_DH/Oxidoreductase"/>
</dbReference>
<dbReference type="RefSeq" id="WP_006725366.1">
    <property type="nucleotide sequence ID" value="NZ_ALJF01000004.1"/>
</dbReference>
<proteinExistence type="predicted"/>
<dbReference type="Gene3D" id="3.40.50.720">
    <property type="entry name" value="NAD(P)-binding Rossmann-like Domain"/>
    <property type="match status" value="1"/>
</dbReference>
<dbReference type="InterPro" id="IPR008927">
    <property type="entry name" value="6-PGluconate_DH-like_C_sf"/>
</dbReference>
<accession>K2PIS5</accession>
<feature type="domain" description="Mannitol dehydrogenase C-terminal" evidence="3">
    <location>
        <begin position="283"/>
        <end position="410"/>
    </location>
</feature>
<dbReference type="PATRIC" id="fig|1156935.5.peg.1377"/>
<dbReference type="EMBL" id="ALJF01000004">
    <property type="protein sequence ID" value="EKF60763.1"/>
    <property type="molecule type" value="Genomic_DNA"/>
</dbReference>
<protein>
    <submittedName>
        <fullName evidence="4">D-mannonate oxidoreductase</fullName>
    </submittedName>
</protein>
<dbReference type="PANTHER" id="PTHR43362:SF1">
    <property type="entry name" value="MANNITOL DEHYDROGENASE 2-RELATED"/>
    <property type="match status" value="1"/>
</dbReference>
<evidence type="ECO:0000259" key="2">
    <source>
        <dbReference type="Pfam" id="PF01232"/>
    </source>
</evidence>
<evidence type="ECO:0000259" key="3">
    <source>
        <dbReference type="Pfam" id="PF08125"/>
    </source>
</evidence>
<dbReference type="AlphaFoldDB" id="K2PIS5"/>
<dbReference type="PRINTS" id="PR00084">
    <property type="entry name" value="MTLDHDRGNASE"/>
</dbReference>
<evidence type="ECO:0000256" key="1">
    <source>
        <dbReference type="ARBA" id="ARBA00023002"/>
    </source>
</evidence>
<gene>
    <name evidence="4" type="ORF">QWE_06838</name>
</gene>
<dbReference type="GO" id="GO:0016616">
    <property type="term" value="F:oxidoreductase activity, acting on the CH-OH group of donors, NAD or NADP as acceptor"/>
    <property type="evidence" value="ECO:0007669"/>
    <property type="project" value="TreeGrafter"/>
</dbReference>
<dbReference type="eggNOG" id="COG0246">
    <property type="taxonomic scope" value="Bacteria"/>
</dbReference>
<name>K2PIS5_9HYPH</name>